<feature type="transmembrane region" description="Helical" evidence="6">
    <location>
        <begin position="136"/>
        <end position="167"/>
    </location>
</feature>
<evidence type="ECO:0000313" key="9">
    <source>
        <dbReference type="Proteomes" id="UP000588098"/>
    </source>
</evidence>
<feature type="domain" description="ABC transmembrane type-2" evidence="7">
    <location>
        <begin position="57"/>
        <end position="280"/>
    </location>
</feature>
<keyword evidence="3 6" id="KW-1133">Transmembrane helix</keyword>
<name>A0A7W9UWE4_9ACTN</name>
<evidence type="ECO:0000256" key="1">
    <source>
        <dbReference type="ARBA" id="ARBA00004141"/>
    </source>
</evidence>
<feature type="transmembrane region" description="Helical" evidence="6">
    <location>
        <begin position="202"/>
        <end position="221"/>
    </location>
</feature>
<comment type="caution">
    <text evidence="8">The sequence shown here is derived from an EMBL/GenBank/DDBJ whole genome shotgun (WGS) entry which is preliminary data.</text>
</comment>
<dbReference type="Pfam" id="PF01061">
    <property type="entry name" value="ABC2_membrane"/>
    <property type="match status" value="1"/>
</dbReference>
<dbReference type="PIRSF" id="PIRSF006648">
    <property type="entry name" value="DrrB"/>
    <property type="match status" value="1"/>
</dbReference>
<dbReference type="PANTHER" id="PTHR43027">
    <property type="entry name" value="DOXORUBICIN RESISTANCE ABC TRANSPORTER PERMEASE PROTEIN DRRC-RELATED"/>
    <property type="match status" value="1"/>
</dbReference>
<reference evidence="8 9" key="1">
    <citation type="submission" date="2020-08" db="EMBL/GenBank/DDBJ databases">
        <title>Genomic Encyclopedia of Type Strains, Phase III (KMG-III): the genomes of soil and plant-associated and newly described type strains.</title>
        <authorList>
            <person name="Whitman W."/>
        </authorList>
    </citation>
    <scope>NUCLEOTIDE SEQUENCE [LARGE SCALE GENOMIC DNA]</scope>
    <source>
        <strain evidence="8 9">CECT 8305</strain>
    </source>
</reference>
<dbReference type="GO" id="GO:0043190">
    <property type="term" value="C:ATP-binding cassette (ABC) transporter complex"/>
    <property type="evidence" value="ECO:0007669"/>
    <property type="project" value="InterPro"/>
</dbReference>
<evidence type="ECO:0000256" key="3">
    <source>
        <dbReference type="ARBA" id="ARBA00022989"/>
    </source>
</evidence>
<keyword evidence="6" id="KW-1003">Cell membrane</keyword>
<dbReference type="PROSITE" id="PS51012">
    <property type="entry name" value="ABC_TM2"/>
    <property type="match status" value="1"/>
</dbReference>
<evidence type="ECO:0000256" key="5">
    <source>
        <dbReference type="ARBA" id="ARBA00023251"/>
    </source>
</evidence>
<keyword evidence="6" id="KW-0813">Transport</keyword>
<dbReference type="InterPro" id="IPR047817">
    <property type="entry name" value="ABC2_TM_bact-type"/>
</dbReference>
<keyword evidence="4 6" id="KW-0472">Membrane</keyword>
<dbReference type="GO" id="GO:0046677">
    <property type="term" value="P:response to antibiotic"/>
    <property type="evidence" value="ECO:0007669"/>
    <property type="project" value="UniProtKB-KW"/>
</dbReference>
<evidence type="ECO:0000256" key="4">
    <source>
        <dbReference type="ARBA" id="ARBA00023136"/>
    </source>
</evidence>
<comment type="similarity">
    <text evidence="6">Belongs to the ABC-2 integral membrane protein family.</text>
</comment>
<evidence type="ECO:0000259" key="7">
    <source>
        <dbReference type="PROSITE" id="PS51012"/>
    </source>
</evidence>
<evidence type="ECO:0000256" key="2">
    <source>
        <dbReference type="ARBA" id="ARBA00022692"/>
    </source>
</evidence>
<accession>A0A7W9UWE4</accession>
<keyword evidence="5" id="KW-0046">Antibiotic resistance</keyword>
<dbReference type="InterPro" id="IPR000412">
    <property type="entry name" value="ABC_2_transport"/>
</dbReference>
<feature type="transmembrane region" description="Helical" evidence="6">
    <location>
        <begin position="262"/>
        <end position="281"/>
    </location>
</feature>
<feature type="transmembrane region" description="Helical" evidence="6">
    <location>
        <begin position="173"/>
        <end position="195"/>
    </location>
</feature>
<dbReference type="AlphaFoldDB" id="A0A7W9UWE4"/>
<evidence type="ECO:0000313" key="8">
    <source>
        <dbReference type="EMBL" id="MBB5933810.1"/>
    </source>
</evidence>
<keyword evidence="9" id="KW-1185">Reference proteome</keyword>
<feature type="transmembrane region" description="Helical" evidence="6">
    <location>
        <begin position="57"/>
        <end position="77"/>
    </location>
</feature>
<keyword evidence="2 6" id="KW-0812">Transmembrane</keyword>
<feature type="transmembrane region" description="Helical" evidence="6">
    <location>
        <begin position="97"/>
        <end position="116"/>
    </location>
</feature>
<organism evidence="8 9">
    <name type="scientific">Streptomyces zagrosensis</name>
    <dbReference type="NCBI Taxonomy" id="1042984"/>
    <lineage>
        <taxon>Bacteria</taxon>
        <taxon>Bacillati</taxon>
        <taxon>Actinomycetota</taxon>
        <taxon>Actinomycetes</taxon>
        <taxon>Kitasatosporales</taxon>
        <taxon>Streptomycetaceae</taxon>
        <taxon>Streptomyces</taxon>
    </lineage>
</organism>
<dbReference type="Proteomes" id="UP000588098">
    <property type="component" value="Unassembled WGS sequence"/>
</dbReference>
<dbReference type="RefSeq" id="WP_312866715.1">
    <property type="nucleotide sequence ID" value="NZ_JACHJL010000002.1"/>
</dbReference>
<dbReference type="PANTHER" id="PTHR43027:SF2">
    <property type="entry name" value="TRANSPORT PERMEASE PROTEIN"/>
    <property type="match status" value="1"/>
</dbReference>
<dbReference type="InterPro" id="IPR052902">
    <property type="entry name" value="ABC-2_transporter"/>
</dbReference>
<proteinExistence type="inferred from homology"/>
<sequence length="287" mass="29799">MSVKARHEVAHVAKDEVAGLGFGGLGSGGLGSGGPGGRRRLRALTRAELTLLGRSKAALLTALGVPIALTCAVKSTVDGLDLDGTGLDTGTVLLPGAIGFVLLFAVYSNLVLAYVVRREELVLKRLRCGELSDTEILIGTALPSVVVALVQCLVLGVGSAWLLGVAIPEAPPLVLIGLLIGVLMLTALAAVTAAVTNSAEAAQVSVMPLLMVSLMGSGLFVPLEVMPDRVTAVCELLPLTAVIELLRGGWTGALDSGEVTKLLITAVAWAVLSVFAVRRWFRWEPRR</sequence>
<dbReference type="EMBL" id="JACHJL010000002">
    <property type="protein sequence ID" value="MBB5933810.1"/>
    <property type="molecule type" value="Genomic_DNA"/>
</dbReference>
<evidence type="ECO:0000256" key="6">
    <source>
        <dbReference type="RuleBase" id="RU361157"/>
    </source>
</evidence>
<dbReference type="GO" id="GO:0140359">
    <property type="term" value="F:ABC-type transporter activity"/>
    <property type="evidence" value="ECO:0007669"/>
    <property type="project" value="InterPro"/>
</dbReference>
<protein>
    <recommendedName>
        <fullName evidence="6">Transport permease protein</fullName>
    </recommendedName>
</protein>
<gene>
    <name evidence="8" type="ORF">FHS42_000836</name>
</gene>
<comment type="subcellular location">
    <subcellularLocation>
        <location evidence="6">Cell membrane</location>
        <topology evidence="6">Multi-pass membrane protein</topology>
    </subcellularLocation>
    <subcellularLocation>
        <location evidence="1">Membrane</location>
        <topology evidence="1">Multi-pass membrane protein</topology>
    </subcellularLocation>
</comment>
<dbReference type="InterPro" id="IPR013525">
    <property type="entry name" value="ABC2_TM"/>
</dbReference>